<dbReference type="EMBL" id="DF849002">
    <property type="protein sequence ID" value="GAT55403.1"/>
    <property type="molecule type" value="Genomic_DNA"/>
</dbReference>
<feature type="compositionally biased region" description="Polar residues" evidence="1">
    <location>
        <begin position="1102"/>
        <end position="1112"/>
    </location>
</feature>
<keyword evidence="3" id="KW-1185">Reference proteome</keyword>
<protein>
    <submittedName>
        <fullName evidence="2">Uncharacterized protein</fullName>
    </submittedName>
</protein>
<evidence type="ECO:0000313" key="3">
    <source>
        <dbReference type="Proteomes" id="UP000815677"/>
    </source>
</evidence>
<evidence type="ECO:0000256" key="1">
    <source>
        <dbReference type="SAM" id="MobiDB-lite"/>
    </source>
</evidence>
<reference evidence="2" key="1">
    <citation type="submission" date="2014-09" db="EMBL/GenBank/DDBJ databases">
        <title>Genome sequence of the luminous mushroom Mycena chlorophos for searching fungal bioluminescence genes.</title>
        <authorList>
            <person name="Tanaka Y."/>
            <person name="Kasuga D."/>
            <person name="Oba Y."/>
            <person name="Hase S."/>
            <person name="Sato K."/>
            <person name="Oba Y."/>
            <person name="Sakakibara Y."/>
        </authorList>
    </citation>
    <scope>NUCLEOTIDE SEQUENCE</scope>
</reference>
<feature type="region of interest" description="Disordered" evidence="1">
    <location>
        <begin position="185"/>
        <end position="257"/>
    </location>
</feature>
<feature type="region of interest" description="Disordered" evidence="1">
    <location>
        <begin position="486"/>
        <end position="521"/>
    </location>
</feature>
<evidence type="ECO:0000313" key="2">
    <source>
        <dbReference type="EMBL" id="GAT55403.1"/>
    </source>
</evidence>
<feature type="compositionally biased region" description="Low complexity" evidence="1">
    <location>
        <begin position="227"/>
        <end position="237"/>
    </location>
</feature>
<sequence>MASYGPRNACTLPNTRCGRWHVQVPGSFRERPTSTSEECSGCNQPWLTHQPLRLPEGNPLADFQTNPLTSTGCGGFDAPGQNWNANTLCYCTAPWYEHPRLEVGSAPQAQAQTAPTPNPTTAPFVANSRGLGHLAAPITAFSTLPSMPLPHETTNDRRVQSALHSLPQHQPTVQPRMPGLSRFFIPQDPVSSAPTSHQGTSYPTPSPRPLQESSASSSTLMTPWETYTGSGRGASTRGRGRGGGRGGRGGGHGGHYGAQPAANLQLVVTVLPGMRKGSAWAPFAEFSEGQPVKLRPAYAPMYYREYNNAHLILTFPSIPATLRELSRLVIAALDYHDIYFPNAPSAVVLDDPIPFELLKLSRKDHNDIYTLSELGTDNGRLYSAQLLIAEDSRMFTFPPNRPENCINTFITPAFGDLLGPIPAGRFHPCFRLHVSARLPDPTQSLPLGAAECFEYCIKVVNEYRQYKGLFPDPTSLVPSRRPRLASLDYSEGSNTRQRLDNPGPSSRNSRQPLFDEELPDLGPQEDYAFSSASDYGLFGQSFLNLDTSFDVLSSPDTEQPPVAEAADARKDPMDHSDLAPLLIRLPAVLLADELTPLEPGTDKLSAEDVNDWAAAVWQDVDFEQPTARPIVITAEDQDSAACFILDVLGHLQLNPHNQPIYNLNGRPVDLRSKITAHNADSPRFRLASLFAQYQSITLVSNAQESFGDGPKMSVYRAVATTIAKTSSHWRKAYGSELYHPICEFGPRSPADLQLFEIHGRALGLVTYTLKGAPLPVSPWVFLVALGGKEAIDSLSPHICRHLDPAGWALLQHVFDLKPTDVLNLQHPLLHGIIDLFNRMPESLCRVREPDIHQHWISCLKCAFMLGEAEPFERPEYQRFAEGLRRFSGTTPFLDNLVFSPILFITTLWDCQVHSVDDVGKLLYFLVESDGIKRSTRDFAKNFELRIRLYLQGIGHVRETRDVLPPHLHAHFDAHMNNPLLRAKLLLNATTEGDVLPSDPTEHVEFTVRASPPPAGRRMAATSKAKTLPEAMIISTCSKTVTVTLSRALREMLQEEVYGAGSKFEAWFHSQLLYRDHNKAYYLVSGVEYKSSAVWARDEKNLPQTFPRPTTISLMAENPRPRAPRGQRFANLPPRQQPPRAGVARLTTHNHPAPVSTPSVSFLPTNPSPESSPLTSLSGDEEESEGLLATGQPTTDISTVHDTTVGAASSQGLANLSPGSSSMDTMEPAELGPIPEVFTYADDLSLSLPERIFRCIKRVEKMPDETTDYGDSDIEEISPSEWASATFFRTANHVPDAMGGSTGNSTVVTAQAMIPIAPSAVGPTAVATIGIRTNNSQVAVPVPATLPQLHQPGLDGMVAPTMFVMNPATTTVYHTPSIPPNVVSSQMLGGPQTNHAANNVPASTIHNTPSQNPIVPTAHPHATTTVGTSTLSTHLQEVFTWVESSGNRAVIDRAWHLAQGPHAASYGSGYRDTRLYALITRLARVLGIGPGRQDAHSTMVGPLRIHYEDLVAIFYVHFTSRQASTFAGKRTQIAVFTKAYRKLQDYGNEGVANVAADMHARALKLKGVLMYLLQQEDLEDRHLTQHPASYQSQAILAKMTDLGTQANDVLRALDVRDGVAGAA</sequence>
<name>A0ABQ0LWF6_MYCCL</name>
<proteinExistence type="predicted"/>
<organism evidence="2 3">
    <name type="scientific">Mycena chlorophos</name>
    <name type="common">Agaric fungus</name>
    <name type="synonym">Agaricus chlorophos</name>
    <dbReference type="NCBI Taxonomy" id="658473"/>
    <lineage>
        <taxon>Eukaryota</taxon>
        <taxon>Fungi</taxon>
        <taxon>Dikarya</taxon>
        <taxon>Basidiomycota</taxon>
        <taxon>Agaricomycotina</taxon>
        <taxon>Agaricomycetes</taxon>
        <taxon>Agaricomycetidae</taxon>
        <taxon>Agaricales</taxon>
        <taxon>Marasmiineae</taxon>
        <taxon>Mycenaceae</taxon>
        <taxon>Mycena</taxon>
    </lineage>
</organism>
<accession>A0ABQ0LWF6</accession>
<feature type="compositionally biased region" description="Low complexity" evidence="1">
    <location>
        <begin position="1162"/>
        <end position="1177"/>
    </location>
</feature>
<dbReference type="Proteomes" id="UP000815677">
    <property type="component" value="Unassembled WGS sequence"/>
</dbReference>
<feature type="compositionally biased region" description="Gly residues" evidence="1">
    <location>
        <begin position="241"/>
        <end position="256"/>
    </location>
</feature>
<feature type="region of interest" description="Disordered" evidence="1">
    <location>
        <begin position="1102"/>
        <end position="1198"/>
    </location>
</feature>
<feature type="compositionally biased region" description="Polar residues" evidence="1">
    <location>
        <begin position="189"/>
        <end position="203"/>
    </location>
</feature>
<gene>
    <name evidence="2" type="ORF">MCHLO_12179</name>
</gene>
<feature type="compositionally biased region" description="Polar residues" evidence="1">
    <location>
        <begin position="211"/>
        <end position="221"/>
    </location>
</feature>